<evidence type="ECO:0000256" key="4">
    <source>
        <dbReference type="ARBA" id="ARBA00022692"/>
    </source>
</evidence>
<dbReference type="Gene3D" id="1.10.3720.10">
    <property type="entry name" value="MetI-like"/>
    <property type="match status" value="1"/>
</dbReference>
<evidence type="ECO:0000313" key="10">
    <source>
        <dbReference type="Proteomes" id="UP000182373"/>
    </source>
</evidence>
<keyword evidence="3" id="KW-1003">Cell membrane</keyword>
<accession>A0AAC9K9N5</accession>
<evidence type="ECO:0000256" key="6">
    <source>
        <dbReference type="ARBA" id="ARBA00023136"/>
    </source>
</evidence>
<evidence type="ECO:0000313" key="9">
    <source>
        <dbReference type="EMBL" id="APH54566.1"/>
    </source>
</evidence>
<dbReference type="RefSeq" id="WP_072572572.1">
    <property type="nucleotide sequence ID" value="NZ_CP018191.1"/>
</dbReference>
<evidence type="ECO:0000256" key="7">
    <source>
        <dbReference type="RuleBase" id="RU363032"/>
    </source>
</evidence>
<name>A0AAC9K9N5_9PROT</name>
<dbReference type="Pfam" id="PF00528">
    <property type="entry name" value="BPD_transp_1"/>
    <property type="match status" value="1"/>
</dbReference>
<feature type="transmembrane region" description="Helical" evidence="7">
    <location>
        <begin position="21"/>
        <end position="43"/>
    </location>
</feature>
<dbReference type="Proteomes" id="UP000182373">
    <property type="component" value="Chromosome"/>
</dbReference>
<evidence type="ECO:0000256" key="3">
    <source>
        <dbReference type="ARBA" id="ARBA00022475"/>
    </source>
</evidence>
<dbReference type="SUPFAM" id="SSF161098">
    <property type="entry name" value="MetI-like"/>
    <property type="match status" value="1"/>
</dbReference>
<dbReference type="GO" id="GO:0005886">
    <property type="term" value="C:plasma membrane"/>
    <property type="evidence" value="ECO:0007669"/>
    <property type="project" value="UniProtKB-SubCell"/>
</dbReference>
<feature type="transmembrane region" description="Helical" evidence="7">
    <location>
        <begin position="197"/>
        <end position="226"/>
    </location>
</feature>
<keyword evidence="2 7" id="KW-0813">Transport</keyword>
<evidence type="ECO:0000256" key="2">
    <source>
        <dbReference type="ARBA" id="ARBA00022448"/>
    </source>
</evidence>
<evidence type="ECO:0000256" key="1">
    <source>
        <dbReference type="ARBA" id="ARBA00004651"/>
    </source>
</evidence>
<comment type="subcellular location">
    <subcellularLocation>
        <location evidence="1 7">Cell membrane</location>
        <topology evidence="1 7">Multi-pass membrane protein</topology>
    </subcellularLocation>
</comment>
<gene>
    <name evidence="9" type="ORF">GbCGDNIH9_1267</name>
</gene>
<feature type="transmembrane region" description="Helical" evidence="7">
    <location>
        <begin position="137"/>
        <end position="160"/>
    </location>
</feature>
<sequence length="330" mass="35232">MTGSASAFSSRPGILLGRSNAAFWVIGLIAALVWGIDGALIQFWPDADDLGRSDWLAAGATGIAALLLLLSLSNRVPARLRYIGPWLVVLALLLGAWEVITAKLNLLPRPFFAAPQSILEVYTDDWPRLANSVGHSLILLGLGYGLGAATGFVTGVAIGWSRAVGYWAHPVLRLLGPLPATAWLPLAFFFFPSSFSASIFLIALASGFPVAVLTWSGVSSVAAAYYDIARTLGAKPRFLVLKVAIPAAMPSVFVGLFMGLGASFSVLVVAEMMGVKAGLGWYLTWAQGWAAYANMYAALLLMALMCSGLIALLFRLRDRVLSWQKGLVKW</sequence>
<keyword evidence="6 7" id="KW-0472">Membrane</keyword>
<keyword evidence="4 7" id="KW-0812">Transmembrane</keyword>
<feature type="transmembrane region" description="Helical" evidence="7">
    <location>
        <begin position="238"/>
        <end position="269"/>
    </location>
</feature>
<dbReference type="EMBL" id="CP018191">
    <property type="protein sequence ID" value="APH54566.1"/>
    <property type="molecule type" value="Genomic_DNA"/>
</dbReference>
<protein>
    <submittedName>
        <fullName evidence="9">Alkanesulfonates transport system permease protein</fullName>
    </submittedName>
</protein>
<dbReference type="InterPro" id="IPR035906">
    <property type="entry name" value="MetI-like_sf"/>
</dbReference>
<dbReference type="CDD" id="cd06261">
    <property type="entry name" value="TM_PBP2"/>
    <property type="match status" value="1"/>
</dbReference>
<evidence type="ECO:0000259" key="8">
    <source>
        <dbReference type="PROSITE" id="PS50928"/>
    </source>
</evidence>
<feature type="domain" description="ABC transmembrane type-1" evidence="8">
    <location>
        <begin position="133"/>
        <end position="314"/>
    </location>
</feature>
<feature type="transmembrane region" description="Helical" evidence="7">
    <location>
        <begin position="80"/>
        <end position="100"/>
    </location>
</feature>
<feature type="transmembrane region" description="Helical" evidence="7">
    <location>
        <begin position="172"/>
        <end position="191"/>
    </location>
</feature>
<reference evidence="10" key="1">
    <citation type="submission" date="2016-11" db="EMBL/GenBank/DDBJ databases">
        <title>Comparative genomic and phenotypic analysis of Granulibacter bethesdensis clinical isolates from patients with chronic granulomatous disease.</title>
        <authorList>
            <person name="Zarember K.A."/>
            <person name="Porcella S.F."/>
            <person name="Chu J."/>
            <person name="Ding L."/>
            <person name="Dahlstrom E."/>
            <person name="Barbian K."/>
            <person name="Martens C."/>
            <person name="Sykora L."/>
            <person name="Kramer S."/>
            <person name="Pettinato A.M."/>
            <person name="Hong H."/>
            <person name="Wald G."/>
            <person name="Berg L.J."/>
            <person name="Rogge L.S."/>
            <person name="Greenberg D.E."/>
            <person name="Falcone E.L."/>
            <person name="Neves J.F."/>
            <person name="Simoes M.J."/>
            <person name="Casal M."/>
            <person name="Rodriguez-Lopez F.C."/>
            <person name="Zelazny A."/>
            <person name="Gallin J.I."/>
            <person name="Holland S.M."/>
        </authorList>
    </citation>
    <scope>NUCLEOTIDE SEQUENCE [LARGE SCALE GENOMIC DNA]</scope>
    <source>
        <strain evidence="10">NIH9.1</strain>
    </source>
</reference>
<comment type="similarity">
    <text evidence="7">Belongs to the binding-protein-dependent transport system permease family.</text>
</comment>
<dbReference type="PANTHER" id="PTHR30151:SF0">
    <property type="entry name" value="ABC TRANSPORTER PERMEASE PROTEIN MJ0413-RELATED"/>
    <property type="match status" value="1"/>
</dbReference>
<keyword evidence="5 7" id="KW-1133">Transmembrane helix</keyword>
<dbReference type="PANTHER" id="PTHR30151">
    <property type="entry name" value="ALKANE SULFONATE ABC TRANSPORTER-RELATED, MEMBRANE SUBUNIT"/>
    <property type="match status" value="1"/>
</dbReference>
<feature type="transmembrane region" description="Helical" evidence="7">
    <location>
        <begin position="289"/>
        <end position="314"/>
    </location>
</feature>
<dbReference type="InterPro" id="IPR000515">
    <property type="entry name" value="MetI-like"/>
</dbReference>
<proteinExistence type="inferred from homology"/>
<feature type="transmembrane region" description="Helical" evidence="7">
    <location>
        <begin position="55"/>
        <end position="73"/>
    </location>
</feature>
<evidence type="ECO:0000256" key="5">
    <source>
        <dbReference type="ARBA" id="ARBA00022989"/>
    </source>
</evidence>
<dbReference type="AlphaFoldDB" id="A0AAC9K9N5"/>
<organism evidence="9 10">
    <name type="scientific">Granulibacter bethesdensis</name>
    <dbReference type="NCBI Taxonomy" id="364410"/>
    <lineage>
        <taxon>Bacteria</taxon>
        <taxon>Pseudomonadati</taxon>
        <taxon>Pseudomonadota</taxon>
        <taxon>Alphaproteobacteria</taxon>
        <taxon>Acetobacterales</taxon>
        <taxon>Acetobacteraceae</taxon>
        <taxon>Granulibacter</taxon>
    </lineage>
</organism>
<dbReference type="PROSITE" id="PS50928">
    <property type="entry name" value="ABC_TM1"/>
    <property type="match status" value="1"/>
</dbReference>
<dbReference type="GO" id="GO:0055085">
    <property type="term" value="P:transmembrane transport"/>
    <property type="evidence" value="ECO:0007669"/>
    <property type="project" value="InterPro"/>
</dbReference>